<organism evidence="1 2">
    <name type="scientific">Ascochyta lentis</name>
    <dbReference type="NCBI Taxonomy" id="205686"/>
    <lineage>
        <taxon>Eukaryota</taxon>
        <taxon>Fungi</taxon>
        <taxon>Dikarya</taxon>
        <taxon>Ascomycota</taxon>
        <taxon>Pezizomycotina</taxon>
        <taxon>Dothideomycetes</taxon>
        <taxon>Pleosporomycetidae</taxon>
        <taxon>Pleosporales</taxon>
        <taxon>Pleosporineae</taxon>
        <taxon>Didymellaceae</taxon>
        <taxon>Ascochyta</taxon>
    </lineage>
</organism>
<keyword evidence="2" id="KW-1185">Reference proteome</keyword>
<dbReference type="Proteomes" id="UP000651452">
    <property type="component" value="Unassembled WGS sequence"/>
</dbReference>
<evidence type="ECO:0000313" key="2">
    <source>
        <dbReference type="Proteomes" id="UP000651452"/>
    </source>
</evidence>
<accession>A0A8H7JB56</accession>
<evidence type="ECO:0000313" key="1">
    <source>
        <dbReference type="EMBL" id="KAF9699845.1"/>
    </source>
</evidence>
<dbReference type="SUPFAM" id="SSF52047">
    <property type="entry name" value="RNI-like"/>
    <property type="match status" value="1"/>
</dbReference>
<proteinExistence type="predicted"/>
<gene>
    <name evidence="1" type="ORF">EKO04_002678</name>
</gene>
<dbReference type="EMBL" id="RZGK01000004">
    <property type="protein sequence ID" value="KAF9699845.1"/>
    <property type="molecule type" value="Genomic_DNA"/>
</dbReference>
<dbReference type="Gene3D" id="3.80.10.10">
    <property type="entry name" value="Ribonuclease Inhibitor"/>
    <property type="match status" value="1"/>
</dbReference>
<reference evidence="1" key="1">
    <citation type="submission" date="2018-12" db="EMBL/GenBank/DDBJ databases">
        <authorList>
            <person name="Syme R.A."/>
            <person name="Farfan-Caceres L."/>
            <person name="Lichtenzveig J."/>
        </authorList>
    </citation>
    <scope>NUCLEOTIDE SEQUENCE</scope>
    <source>
        <strain evidence="1">Al4</strain>
    </source>
</reference>
<protein>
    <recommendedName>
        <fullName evidence="3">F-box domain-containing protein</fullName>
    </recommendedName>
</protein>
<dbReference type="AlphaFoldDB" id="A0A8H7JB56"/>
<comment type="caution">
    <text evidence="1">The sequence shown here is derived from an EMBL/GenBank/DDBJ whole genome shotgun (WGS) entry which is preliminary data.</text>
</comment>
<dbReference type="InterPro" id="IPR032675">
    <property type="entry name" value="LRR_dom_sf"/>
</dbReference>
<sequence>MTGFEDLDDDVLYLVLDYLYLERAIVLQHLRCISTRLRNFADAVTYKALSLIDDEAHEQITYRRAERLTDASDKISHFVRDLHIVAFRGDDESYCLNTRLITECLNRLQRLDSFSWECDAPISNNILYILKQRFPRAQLCTRVRYPDQNTLSLPQLFRLHVSIPCADLSGRDSISMFRPLKQALLRLPNLRHLLLDTHFDIDVNRMEGAAMGSLQLPLEPGDALPPLESLGFCSTRYNFSEQHCLDLLASIDCKKLRQLKLTPPTPIHFFHVFLGNLPHLTHLEVSDASNRYDPQYFRRRACSDFIAGLKSLQKLVIRCNELDLESGFSKMLVDVHGPSLRHLSIQARQDDYYSPTYMGCIRETLSHFTNLQSLDMALPDIQTSHHCPDCDGYQWGEPTTIWIPPPLPHLRHVNLSMRAPTTEQSLFEHVNKHAHCATRRLWKTFTEDPGTNLETFSLRLWRWETGRSTRVNELIYDTTRLHERIVTKIRHNHDVPTTVYKEVGSTHRNTSVP</sequence>
<reference evidence="1" key="2">
    <citation type="submission" date="2020-09" db="EMBL/GenBank/DDBJ databases">
        <title>Reference genome assembly for Australian Ascochyta lentis isolate Al4.</title>
        <authorList>
            <person name="Lee R.C."/>
            <person name="Farfan-Caceres L.M."/>
            <person name="Debler J.W."/>
            <person name="Williams A.H."/>
            <person name="Henares B.M."/>
        </authorList>
    </citation>
    <scope>NUCLEOTIDE SEQUENCE</scope>
    <source>
        <strain evidence="1">Al4</strain>
    </source>
</reference>
<dbReference type="OrthoDB" id="3556572at2759"/>
<evidence type="ECO:0008006" key="3">
    <source>
        <dbReference type="Google" id="ProtNLM"/>
    </source>
</evidence>
<name>A0A8H7JB56_9PLEO</name>